<accession>A0ABR9P0V4</accession>
<dbReference type="PANTHER" id="PTHR36302">
    <property type="entry name" value="BLR7088 PROTEIN"/>
    <property type="match status" value="1"/>
</dbReference>
<dbReference type="Proteomes" id="UP000806528">
    <property type="component" value="Unassembled WGS sequence"/>
</dbReference>
<dbReference type="InterPro" id="IPR036182">
    <property type="entry name" value="PCuAC_sf"/>
</dbReference>
<gene>
    <name evidence="2" type="ORF">IDM40_02015</name>
</gene>
<evidence type="ECO:0000313" key="3">
    <source>
        <dbReference type="Proteomes" id="UP000806528"/>
    </source>
</evidence>
<reference evidence="2 3" key="1">
    <citation type="submission" date="2020-09" db="EMBL/GenBank/DDBJ databases">
        <title>Diversity and distribution of actinomycetes associated with coral in the coast of Hainan.</title>
        <authorList>
            <person name="Li F."/>
        </authorList>
    </citation>
    <scope>NUCLEOTIDE SEQUENCE [LARGE SCALE GENOMIC DNA]</scope>
    <source>
        <strain evidence="2 3">HNM0947</strain>
    </source>
</reference>
<name>A0ABR9P0V4_9ACTN</name>
<feature type="region of interest" description="Disordered" evidence="1">
    <location>
        <begin position="77"/>
        <end position="106"/>
    </location>
</feature>
<keyword evidence="3" id="KW-1185">Reference proteome</keyword>
<comment type="caution">
    <text evidence="2">The sequence shown here is derived from an EMBL/GenBank/DDBJ whole genome shotgun (WGS) entry which is preliminary data.</text>
</comment>
<dbReference type="EMBL" id="JADBGI010000002">
    <property type="protein sequence ID" value="MBE2997481.1"/>
    <property type="molecule type" value="Genomic_DNA"/>
</dbReference>
<dbReference type="SUPFAM" id="SSF110087">
    <property type="entry name" value="DR1885-like metal-binding protein"/>
    <property type="match status" value="1"/>
</dbReference>
<dbReference type="PANTHER" id="PTHR36302:SF1">
    <property type="entry name" value="COPPER CHAPERONE PCU(A)C"/>
    <property type="match status" value="1"/>
</dbReference>
<evidence type="ECO:0000256" key="1">
    <source>
        <dbReference type="SAM" id="MobiDB-lite"/>
    </source>
</evidence>
<organism evidence="2 3">
    <name type="scientific">Nocardiopsis coralli</name>
    <dbReference type="NCBI Taxonomy" id="2772213"/>
    <lineage>
        <taxon>Bacteria</taxon>
        <taxon>Bacillati</taxon>
        <taxon>Actinomycetota</taxon>
        <taxon>Actinomycetes</taxon>
        <taxon>Streptosporangiales</taxon>
        <taxon>Nocardiopsidaceae</taxon>
        <taxon>Nocardiopsis</taxon>
    </lineage>
</organism>
<dbReference type="InterPro" id="IPR007410">
    <property type="entry name" value="LpqE-like"/>
</dbReference>
<dbReference type="InterPro" id="IPR058248">
    <property type="entry name" value="Lxx211020-like"/>
</dbReference>
<dbReference type="Pfam" id="PF04314">
    <property type="entry name" value="PCuAC"/>
    <property type="match status" value="1"/>
</dbReference>
<sequence length="183" mass="19012">MTDHTTARNLLAAAGVLALAAACSTTTPQEEGSGAQEPERGHAHADDLTVSGAWMPEPANPEVGALYLEIDNTEGEDDALTGVSTSASETAELHTTEDSDGGSPRMEEVEEVPVPAGEHVELTSGGYHVMVVDITDPLTEGDEFTADLTFDSGTELELTVPVEAMADHGDGHGAEHDGEHGDH</sequence>
<protein>
    <submittedName>
        <fullName evidence="2">Copper chaperone PCu(A)C</fullName>
    </submittedName>
</protein>
<proteinExistence type="predicted"/>
<evidence type="ECO:0000313" key="2">
    <source>
        <dbReference type="EMBL" id="MBE2997481.1"/>
    </source>
</evidence>
<dbReference type="RefSeq" id="WP_193120152.1">
    <property type="nucleotide sequence ID" value="NZ_JADBGI010000002.1"/>
</dbReference>
<dbReference type="Gene3D" id="2.60.40.1890">
    <property type="entry name" value="PCu(A)C copper chaperone"/>
    <property type="match status" value="1"/>
</dbReference>